<keyword evidence="3 6" id="KW-0812">Transmembrane</keyword>
<dbReference type="SUPFAM" id="SSF103473">
    <property type="entry name" value="MFS general substrate transporter"/>
    <property type="match status" value="1"/>
</dbReference>
<dbReference type="EMBL" id="ACLN01000004">
    <property type="protein sequence ID" value="EEW52019.1"/>
    <property type="molecule type" value="Genomic_DNA"/>
</dbReference>
<feature type="transmembrane region" description="Helical" evidence="6">
    <location>
        <begin position="285"/>
        <end position="303"/>
    </location>
</feature>
<feature type="transmembrane region" description="Helical" evidence="6">
    <location>
        <begin position="346"/>
        <end position="368"/>
    </location>
</feature>
<evidence type="ECO:0000256" key="5">
    <source>
        <dbReference type="ARBA" id="ARBA00023136"/>
    </source>
</evidence>
<dbReference type="Proteomes" id="UP000004115">
    <property type="component" value="Unassembled WGS sequence"/>
</dbReference>
<feature type="transmembrane region" description="Helical" evidence="6">
    <location>
        <begin position="74"/>
        <end position="91"/>
    </location>
</feature>
<dbReference type="PANTHER" id="PTHR23513:SF11">
    <property type="entry name" value="STAPHYLOFERRIN A TRANSPORTER"/>
    <property type="match status" value="1"/>
</dbReference>
<keyword evidence="8" id="KW-1185">Reference proteome</keyword>
<comment type="caution">
    <text evidence="7">The sequence shown here is derived from an EMBL/GenBank/DDBJ whole genome shotgun (WGS) entry which is preliminary data.</text>
</comment>
<dbReference type="HOGENOM" id="CLU_034180_16_3_9"/>
<keyword evidence="2" id="KW-1003">Cell membrane</keyword>
<dbReference type="AlphaFoldDB" id="C8PB70"/>
<keyword evidence="4 6" id="KW-1133">Transmembrane helix</keyword>
<dbReference type="GO" id="GO:0022857">
    <property type="term" value="F:transmembrane transporter activity"/>
    <property type="evidence" value="ECO:0007669"/>
    <property type="project" value="InterPro"/>
</dbReference>
<evidence type="ECO:0000256" key="3">
    <source>
        <dbReference type="ARBA" id="ARBA00022692"/>
    </source>
</evidence>
<dbReference type="Pfam" id="PF07690">
    <property type="entry name" value="MFS_1"/>
    <property type="match status" value="1"/>
</dbReference>
<evidence type="ECO:0000256" key="4">
    <source>
        <dbReference type="ARBA" id="ARBA00022989"/>
    </source>
</evidence>
<keyword evidence="5 6" id="KW-0472">Membrane</keyword>
<sequence length="401" mass="44452">MKKERKNIFLLLSAKVISNIGDNFFDFSNNTWIASLGTKGQKILTVYQITESITGIVLNVFGGVFADNYNRKKIITITDLIAGVACLVLSIVYPTKFFVFAMILVNIILAILSSFRSPAYKSIIPNTVHKDKIVKVNSNLEICNQLVSVSSPVISLIAYKVFGIGGALLIDGISFLISALLNNCLQVIHKKSDENIRHIKNKIIENIIEGIEYITKNSQVAILLIVSSAVNFFLAGYNYSFPFVNKAFGTGNSTYTILLVSQSLGGIIGGIISPKLTKNDSISHLLNLLTFCGLSIAGIYLLFQWYHSLLTVFVFMFLFHMLLTAYNVDFFSIIQTKVNDKYLGRVFSVVFTVAIIFMPIGTAVFSYYSKAYLIENYIIIGIGIIIVSIVAQVLIRFKGSK</sequence>
<accession>C8PB70</accession>
<dbReference type="OrthoDB" id="9775268at2"/>
<proteinExistence type="predicted"/>
<feature type="transmembrane region" description="Helical" evidence="6">
    <location>
        <begin position="97"/>
        <end position="115"/>
    </location>
</feature>
<evidence type="ECO:0000313" key="8">
    <source>
        <dbReference type="Proteomes" id="UP000004115"/>
    </source>
</evidence>
<dbReference type="InterPro" id="IPR036259">
    <property type="entry name" value="MFS_trans_sf"/>
</dbReference>
<feature type="transmembrane region" description="Helical" evidence="6">
    <location>
        <begin position="374"/>
        <end position="395"/>
    </location>
</feature>
<evidence type="ECO:0000256" key="6">
    <source>
        <dbReference type="SAM" id="Phobius"/>
    </source>
</evidence>
<dbReference type="InterPro" id="IPR011701">
    <property type="entry name" value="MFS"/>
</dbReference>
<comment type="subcellular location">
    <subcellularLocation>
        <location evidence="1">Cell membrane</location>
        <topology evidence="1">Multi-pass membrane protein</topology>
    </subcellularLocation>
</comment>
<dbReference type="RefSeq" id="WP_006729347.1">
    <property type="nucleotide sequence ID" value="NZ_AZET01000002.1"/>
</dbReference>
<dbReference type="CDD" id="cd06173">
    <property type="entry name" value="MFS_MefA_like"/>
    <property type="match status" value="1"/>
</dbReference>
<name>C8PB70_9LACO</name>
<dbReference type="GO" id="GO:0005886">
    <property type="term" value="C:plasma membrane"/>
    <property type="evidence" value="ECO:0007669"/>
    <property type="project" value="UniProtKB-SubCell"/>
</dbReference>
<organism evidence="7 8">
    <name type="scientific">Lactobacillus iners DSM 13335</name>
    <dbReference type="NCBI Taxonomy" id="525328"/>
    <lineage>
        <taxon>Bacteria</taxon>
        <taxon>Bacillati</taxon>
        <taxon>Bacillota</taxon>
        <taxon>Bacilli</taxon>
        <taxon>Lactobacillales</taxon>
        <taxon>Lactobacillaceae</taxon>
        <taxon>Lactobacillus</taxon>
    </lineage>
</organism>
<feature type="transmembrane region" description="Helical" evidence="6">
    <location>
        <begin position="253"/>
        <end position="273"/>
    </location>
</feature>
<dbReference type="PATRIC" id="fig|525328.13.peg.766"/>
<gene>
    <name evidence="7" type="primary">mefE</name>
    <name evidence="7" type="ORF">HMPREF0520_0340</name>
</gene>
<feature type="transmembrane region" description="Helical" evidence="6">
    <location>
        <begin position="309"/>
        <end position="334"/>
    </location>
</feature>
<evidence type="ECO:0000256" key="2">
    <source>
        <dbReference type="ARBA" id="ARBA00022475"/>
    </source>
</evidence>
<feature type="transmembrane region" description="Helical" evidence="6">
    <location>
        <begin position="220"/>
        <end position="241"/>
    </location>
</feature>
<dbReference type="Gene3D" id="1.20.1250.20">
    <property type="entry name" value="MFS general substrate transporter like domains"/>
    <property type="match status" value="1"/>
</dbReference>
<reference evidence="7 8" key="1">
    <citation type="submission" date="2009-09" db="EMBL/GenBank/DDBJ databases">
        <authorList>
            <person name="Qin X."/>
            <person name="Bachman B."/>
            <person name="Battles P."/>
            <person name="Bell A."/>
            <person name="Bess C."/>
            <person name="Bickham C."/>
            <person name="Chaboub L."/>
            <person name="Chen D."/>
            <person name="Coyle M."/>
            <person name="Deiros D.R."/>
            <person name="Dinh H."/>
            <person name="Forbes L."/>
            <person name="Fowler G."/>
            <person name="Francisco L."/>
            <person name="Fu Q."/>
            <person name="Gubbala S."/>
            <person name="Hale W."/>
            <person name="Han Y."/>
            <person name="Hemphill L."/>
            <person name="Highlander S.K."/>
            <person name="Hirani K."/>
            <person name="Hogues M."/>
            <person name="Jackson L."/>
            <person name="Jakkamsetti A."/>
            <person name="Javaid M."/>
            <person name="Jiang H."/>
            <person name="Korchina V."/>
            <person name="Kovar C."/>
            <person name="Lara F."/>
            <person name="Lee S."/>
            <person name="Mata R."/>
            <person name="Mathew T."/>
            <person name="Moen C."/>
            <person name="Morales K."/>
            <person name="Munidasa M."/>
            <person name="Nazareth L."/>
            <person name="Ngo R."/>
            <person name="Nguyen L."/>
            <person name="Okwuonu G."/>
            <person name="Ongeri F."/>
            <person name="Patil S."/>
            <person name="Petrosino J."/>
            <person name="Pham C."/>
            <person name="Pham P."/>
            <person name="Pu L.-L."/>
            <person name="Puazo M."/>
            <person name="Raj R."/>
            <person name="Reid J."/>
            <person name="Rouhana J."/>
            <person name="Saada N."/>
            <person name="Shang Y."/>
            <person name="Simmons D."/>
            <person name="Thornton R."/>
            <person name="Warren J."/>
            <person name="Weissenberger G."/>
            <person name="Zhang J."/>
            <person name="Zhang L."/>
            <person name="Zhou C."/>
            <person name="Zhu D."/>
            <person name="Muzny D."/>
            <person name="Worley K."/>
            <person name="Gibbs R."/>
        </authorList>
    </citation>
    <scope>NUCLEOTIDE SEQUENCE [LARGE SCALE GENOMIC DNA]</scope>
    <source>
        <strain evidence="7 8">DSM 13335</strain>
    </source>
</reference>
<evidence type="ECO:0000256" key="1">
    <source>
        <dbReference type="ARBA" id="ARBA00004651"/>
    </source>
</evidence>
<dbReference type="PANTHER" id="PTHR23513">
    <property type="entry name" value="INTEGRAL MEMBRANE EFFLUX PROTEIN-RELATED"/>
    <property type="match status" value="1"/>
</dbReference>
<protein>
    <submittedName>
        <fullName evidence="7">Transporter, major facilitator family protein</fullName>
    </submittedName>
</protein>
<evidence type="ECO:0000313" key="7">
    <source>
        <dbReference type="EMBL" id="EEW52019.1"/>
    </source>
</evidence>